<dbReference type="AlphaFoldDB" id="A0A2X1CZ98"/>
<dbReference type="InterPro" id="IPR000086">
    <property type="entry name" value="NUDIX_hydrolase_dom"/>
</dbReference>
<accession>A0A2X1CZ98</accession>
<dbReference type="Proteomes" id="UP000251186">
    <property type="component" value="Unassembled WGS sequence"/>
</dbReference>
<dbReference type="Gene3D" id="3.90.79.10">
    <property type="entry name" value="Nucleoside Triphosphate Pyrophosphohydrolase"/>
    <property type="match status" value="1"/>
</dbReference>
<dbReference type="InterPro" id="IPR020084">
    <property type="entry name" value="NUDIX_hydrolase_CS"/>
</dbReference>
<keyword evidence="2" id="KW-0378">Hydrolase</keyword>
<dbReference type="InterPro" id="IPR015797">
    <property type="entry name" value="NUDIX_hydrolase-like_dom_sf"/>
</dbReference>
<dbReference type="PROSITE" id="PS51462">
    <property type="entry name" value="NUDIX"/>
    <property type="match status" value="1"/>
</dbReference>
<evidence type="ECO:0000256" key="2">
    <source>
        <dbReference type="ARBA" id="ARBA00022801"/>
    </source>
</evidence>
<proteinExistence type="predicted"/>
<gene>
    <name evidence="4" type="ORF">NCTC11166_00106</name>
</gene>
<dbReference type="PANTHER" id="PTHR43046">
    <property type="entry name" value="GDP-MANNOSE MANNOSYL HYDROLASE"/>
    <property type="match status" value="1"/>
</dbReference>
<comment type="cofactor">
    <cofactor evidence="1">
        <name>Mg(2+)</name>
        <dbReference type="ChEBI" id="CHEBI:18420"/>
    </cofactor>
</comment>
<dbReference type="Pfam" id="PF00293">
    <property type="entry name" value="NUDIX"/>
    <property type="match status" value="1"/>
</dbReference>
<evidence type="ECO:0000259" key="3">
    <source>
        <dbReference type="PROSITE" id="PS51462"/>
    </source>
</evidence>
<dbReference type="EMBL" id="UAQP01000005">
    <property type="protein sequence ID" value="SPU51796.1"/>
    <property type="molecule type" value="Genomic_DNA"/>
</dbReference>
<evidence type="ECO:0000313" key="5">
    <source>
        <dbReference type="Proteomes" id="UP000251186"/>
    </source>
</evidence>
<name>A0A2X1CZ98_BREVE</name>
<dbReference type="PROSITE" id="PS00893">
    <property type="entry name" value="NUDIX_BOX"/>
    <property type="match status" value="1"/>
</dbReference>
<evidence type="ECO:0000256" key="1">
    <source>
        <dbReference type="ARBA" id="ARBA00001946"/>
    </source>
</evidence>
<dbReference type="GO" id="GO:0016787">
    <property type="term" value="F:hydrolase activity"/>
    <property type="evidence" value="ECO:0007669"/>
    <property type="project" value="UniProtKB-KW"/>
</dbReference>
<sequence length="153" mass="16643">MTSKPGVDFPGVGCGVVIQRADGRVLLCKRLKAPEAGFWNIVGGKVDLMERSIDAARREAEEESGLTIGAVDFLCLAEEIIPADGQHWVSLIYVTRDFTGGPTLTEPDKLSEIGWFALDDLPQPLSAFSAKAFRALNKAERRRGSGVGENRRL</sequence>
<feature type="domain" description="Nudix hydrolase" evidence="3">
    <location>
        <begin position="7"/>
        <end position="138"/>
    </location>
</feature>
<evidence type="ECO:0000313" key="4">
    <source>
        <dbReference type="EMBL" id="SPU51796.1"/>
    </source>
</evidence>
<dbReference type="SUPFAM" id="SSF55811">
    <property type="entry name" value="Nudix"/>
    <property type="match status" value="1"/>
</dbReference>
<organism evidence="4 5">
    <name type="scientific">Brevundimonas vesicularis</name>
    <name type="common">Pseudomonas vesicularis</name>
    <dbReference type="NCBI Taxonomy" id="41276"/>
    <lineage>
        <taxon>Bacteria</taxon>
        <taxon>Pseudomonadati</taxon>
        <taxon>Pseudomonadota</taxon>
        <taxon>Alphaproteobacteria</taxon>
        <taxon>Caulobacterales</taxon>
        <taxon>Caulobacteraceae</taxon>
        <taxon>Brevundimonas</taxon>
    </lineage>
</organism>
<reference evidence="4 5" key="1">
    <citation type="submission" date="2018-06" db="EMBL/GenBank/DDBJ databases">
        <authorList>
            <consortium name="Pathogen Informatics"/>
            <person name="Doyle S."/>
        </authorList>
    </citation>
    <scope>NUCLEOTIDE SEQUENCE [LARGE SCALE GENOMIC DNA]</scope>
    <source>
        <strain evidence="4 5">NCTC11166</strain>
    </source>
</reference>
<dbReference type="PANTHER" id="PTHR43046:SF16">
    <property type="entry name" value="ADP-RIBOSE PYROPHOSPHATASE YJHB-RELATED"/>
    <property type="match status" value="1"/>
</dbReference>
<protein>
    <submittedName>
        <fullName evidence="4">NUDIX domain</fullName>
    </submittedName>
</protein>